<dbReference type="AlphaFoldDB" id="A0A9F5MSA0"/>
<organism evidence="2 3">
    <name type="scientific">Python bivittatus</name>
    <name type="common">Burmese python</name>
    <name type="synonym">Python molurus bivittatus</name>
    <dbReference type="NCBI Taxonomy" id="176946"/>
    <lineage>
        <taxon>Eukaryota</taxon>
        <taxon>Metazoa</taxon>
        <taxon>Chordata</taxon>
        <taxon>Craniata</taxon>
        <taxon>Vertebrata</taxon>
        <taxon>Euteleostomi</taxon>
        <taxon>Lepidosauria</taxon>
        <taxon>Squamata</taxon>
        <taxon>Bifurcata</taxon>
        <taxon>Unidentata</taxon>
        <taxon>Episquamata</taxon>
        <taxon>Toxicofera</taxon>
        <taxon>Serpentes</taxon>
        <taxon>Henophidia</taxon>
        <taxon>Pythonidae</taxon>
        <taxon>Python</taxon>
    </lineage>
</organism>
<gene>
    <name evidence="3" type="primary">LOC112540935</name>
</gene>
<name>A0A9F5MSA0_PYTBI</name>
<feature type="region of interest" description="Disordered" evidence="1">
    <location>
        <begin position="1"/>
        <end position="31"/>
    </location>
</feature>
<proteinExistence type="predicted"/>
<evidence type="ECO:0000256" key="1">
    <source>
        <dbReference type="SAM" id="MobiDB-lite"/>
    </source>
</evidence>
<protein>
    <submittedName>
        <fullName evidence="3">Uncharacterized protein LOC112540935 isoform X2</fullName>
    </submittedName>
</protein>
<evidence type="ECO:0000313" key="3">
    <source>
        <dbReference type="RefSeq" id="XP_025023989.1"/>
    </source>
</evidence>
<dbReference type="GeneID" id="112540935"/>
<keyword evidence="2" id="KW-1185">Reference proteome</keyword>
<sequence>MHSMGGESAPPPPPPEKQTVGNSRNFPRRHMSTGRTLTMLLNRNFIHQKVWLHVHCPSSIQTAATKGSSILQTIHVIKAVILSAETSGNLVQKDPLAQVKFMETHHLMLRLTA</sequence>
<dbReference type="RefSeq" id="XP_025023989.1">
    <property type="nucleotide sequence ID" value="XM_025168221.1"/>
</dbReference>
<evidence type="ECO:0000313" key="2">
    <source>
        <dbReference type="Proteomes" id="UP000695026"/>
    </source>
</evidence>
<dbReference type="Proteomes" id="UP000695026">
    <property type="component" value="Unplaced"/>
</dbReference>
<accession>A0A9F5MSA0</accession>
<reference evidence="3" key="1">
    <citation type="submission" date="2025-08" db="UniProtKB">
        <authorList>
            <consortium name="RefSeq"/>
        </authorList>
    </citation>
    <scope>IDENTIFICATION</scope>
    <source>
        <tissue evidence="3">Liver</tissue>
    </source>
</reference>